<feature type="domain" description="Response regulatory" evidence="4">
    <location>
        <begin position="11"/>
        <end position="128"/>
    </location>
</feature>
<dbReference type="SMART" id="SM00448">
    <property type="entry name" value="REC"/>
    <property type="match status" value="1"/>
</dbReference>
<keyword evidence="7" id="KW-1185">Reference proteome</keyword>
<dbReference type="InterPro" id="IPR052020">
    <property type="entry name" value="Cyclic_di-GMP/3'3'-cGAMP_PDE"/>
</dbReference>
<sequence>MNRTEDKIKQRILVVDDSEMNRAILADMLGGGYEILEAENGLQAVELLKKLASNIDLVLLDIMMPKMDGFEVLAVMNKYHLIQDIPVIMISAERSASYVERAYEMGVTDYISRPYNALVVRKRVLNTLMLYAKQKRLVHMVADQIYEKEKNNDMMINILSHIVEFRNGESGLHILHIHTMTEILLERLCMKTGRYGLSQEDIGRITVASALHDVGKISIPDSILNKPGRLTPEEFEVMKSHALVGAQMLSQLPLYQDEPFIRTAYEICRWHHERYDGKGYPDGLKGDEIPISAQVVALADVYDALTSERCYKKAFSHDRAMKMILGGACGAFSHLLLECLKETQDRICEELLVASPERRSEQLHQMVEKKLYKKELRMAGYSIGQMDANEDKKQFFLSHVPVISFDYSAVTGQAELSDCAAECLGLESRVLDIRGSRWTEQAGPAAIQILRLLQETGPKDPERTAEIKIQLKEERIPCRVVVRSLWTTEDPPQYLGAVGTALPVNQKKEYKT</sequence>
<dbReference type="PROSITE" id="PS51832">
    <property type="entry name" value="HD_GYP"/>
    <property type="match status" value="1"/>
</dbReference>
<gene>
    <name evidence="6" type="ORF">F130042H8_21590</name>
</gene>
<comment type="caution">
    <text evidence="6">The sequence shown here is derived from an EMBL/GenBank/DDBJ whole genome shotgun (WGS) entry which is preliminary data.</text>
</comment>
<evidence type="ECO:0000256" key="3">
    <source>
        <dbReference type="PROSITE-ProRule" id="PRU00169"/>
    </source>
</evidence>
<evidence type="ECO:0000256" key="1">
    <source>
        <dbReference type="ARBA" id="ARBA00018672"/>
    </source>
</evidence>
<dbReference type="PANTHER" id="PTHR45228:SF1">
    <property type="entry name" value="CYCLIC DI-GMP PHOSPHODIESTERASE TM_0186"/>
    <property type="match status" value="1"/>
</dbReference>
<dbReference type="SUPFAM" id="SSF109604">
    <property type="entry name" value="HD-domain/PDEase-like"/>
    <property type="match status" value="1"/>
</dbReference>
<evidence type="ECO:0000313" key="6">
    <source>
        <dbReference type="EMBL" id="GAA6269099.1"/>
    </source>
</evidence>
<dbReference type="RefSeq" id="WP_178301422.1">
    <property type="nucleotide sequence ID" value="NZ_BAABXL010000001.1"/>
</dbReference>
<dbReference type="SUPFAM" id="SSF52172">
    <property type="entry name" value="CheY-like"/>
    <property type="match status" value="1"/>
</dbReference>
<dbReference type="Pfam" id="PF13487">
    <property type="entry name" value="HD_5"/>
    <property type="match status" value="1"/>
</dbReference>
<dbReference type="Proteomes" id="UP001600894">
    <property type="component" value="Unassembled WGS sequence"/>
</dbReference>
<evidence type="ECO:0000259" key="4">
    <source>
        <dbReference type="PROSITE" id="PS50110"/>
    </source>
</evidence>
<dbReference type="PROSITE" id="PS50110">
    <property type="entry name" value="RESPONSE_REGULATORY"/>
    <property type="match status" value="1"/>
</dbReference>
<evidence type="ECO:0000256" key="2">
    <source>
        <dbReference type="ARBA" id="ARBA00024867"/>
    </source>
</evidence>
<dbReference type="CDD" id="cd00077">
    <property type="entry name" value="HDc"/>
    <property type="match status" value="1"/>
</dbReference>
<dbReference type="InterPro" id="IPR003607">
    <property type="entry name" value="HD/PDEase_dom"/>
</dbReference>
<proteinExistence type="predicted"/>
<dbReference type="Gene3D" id="3.40.50.2300">
    <property type="match status" value="1"/>
</dbReference>
<evidence type="ECO:0000313" key="7">
    <source>
        <dbReference type="Proteomes" id="UP001600894"/>
    </source>
</evidence>
<accession>A0ABQ0AYK0</accession>
<dbReference type="InterPro" id="IPR011006">
    <property type="entry name" value="CheY-like_superfamily"/>
</dbReference>
<feature type="domain" description="HD-GYP" evidence="5">
    <location>
        <begin position="148"/>
        <end position="356"/>
    </location>
</feature>
<protein>
    <recommendedName>
        <fullName evidence="1">Stage 0 sporulation protein A homolog</fullName>
    </recommendedName>
</protein>
<comment type="function">
    <text evidence="2">May play the central regulatory role in sporulation. It may be an element of the effector pathway responsible for the activation of sporulation genes in response to nutritional stress. Spo0A may act in concert with spo0H (a sigma factor) to control the expression of some genes that are critical to the sporulation process.</text>
</comment>
<feature type="modified residue" description="4-aspartylphosphate" evidence="3">
    <location>
        <position position="61"/>
    </location>
</feature>
<dbReference type="InterPro" id="IPR037522">
    <property type="entry name" value="HD_GYP_dom"/>
</dbReference>
<dbReference type="EMBL" id="BAABXL010000001">
    <property type="protein sequence ID" value="GAA6269099.1"/>
    <property type="molecule type" value="Genomic_DNA"/>
</dbReference>
<reference evidence="6 7" key="1">
    <citation type="submission" date="2024-04" db="EMBL/GenBank/DDBJ databases">
        <title>Defined microbial consortia suppress multidrug-resistant proinflammatory Enterobacteriaceae via ecological control.</title>
        <authorList>
            <person name="Furuichi M."/>
            <person name="Kawaguchi T."/>
            <person name="Pust M."/>
            <person name="Yasuma K."/>
            <person name="Plichta D."/>
            <person name="Hasegawa N."/>
            <person name="Ohya T."/>
            <person name="Bhattarai S."/>
            <person name="Sasajima S."/>
            <person name="Aoto Y."/>
            <person name="Tuganbaev T."/>
            <person name="Yaginuma M."/>
            <person name="Ueda M."/>
            <person name="Okahashi N."/>
            <person name="Amafuji K."/>
            <person name="Kiridooshi Y."/>
            <person name="Sugita K."/>
            <person name="Strazar M."/>
            <person name="Skelly A."/>
            <person name="Suda W."/>
            <person name="Hattori M."/>
            <person name="Nakamoto N."/>
            <person name="Caballero S."/>
            <person name="Norman J."/>
            <person name="Olle B."/>
            <person name="Tanoue T."/>
            <person name="Arita M."/>
            <person name="Bucci V."/>
            <person name="Atarashi K."/>
            <person name="Xavier R."/>
            <person name="Honda K."/>
        </authorList>
    </citation>
    <scope>NUCLEOTIDE SEQUENCE [LARGE SCALE GENOMIC DNA]</scope>
    <source>
        <strain evidence="7">f13</strain>
    </source>
</reference>
<dbReference type="Gene3D" id="1.10.3210.10">
    <property type="entry name" value="Hypothetical protein af1432"/>
    <property type="match status" value="1"/>
</dbReference>
<dbReference type="PANTHER" id="PTHR45228">
    <property type="entry name" value="CYCLIC DI-GMP PHOSPHODIESTERASE TM_0186-RELATED"/>
    <property type="match status" value="1"/>
</dbReference>
<dbReference type="Pfam" id="PF00072">
    <property type="entry name" value="Response_reg"/>
    <property type="match status" value="1"/>
</dbReference>
<keyword evidence="3" id="KW-0597">Phosphoprotein</keyword>
<evidence type="ECO:0000259" key="5">
    <source>
        <dbReference type="PROSITE" id="PS51832"/>
    </source>
</evidence>
<dbReference type="InterPro" id="IPR001789">
    <property type="entry name" value="Sig_transdc_resp-reg_receiver"/>
</dbReference>
<name>A0ABQ0AYK0_9FIRM</name>
<organism evidence="6 7">
    <name type="scientific">Enterocloster alcoholdehydrogenati</name>
    <dbReference type="NCBI Taxonomy" id="2547410"/>
    <lineage>
        <taxon>Bacteria</taxon>
        <taxon>Bacillati</taxon>
        <taxon>Bacillota</taxon>
        <taxon>Clostridia</taxon>
        <taxon>Lachnospirales</taxon>
        <taxon>Lachnospiraceae</taxon>
        <taxon>Enterocloster</taxon>
    </lineage>
</organism>